<proteinExistence type="predicted"/>
<evidence type="ECO:0000259" key="11">
    <source>
        <dbReference type="Pfam" id="PF13609"/>
    </source>
</evidence>
<keyword evidence="5" id="KW-0812">Transmembrane</keyword>
<comment type="subunit">
    <text evidence="2">Homotrimer.</text>
</comment>
<evidence type="ECO:0000256" key="10">
    <source>
        <dbReference type="ARBA" id="ARBA00023237"/>
    </source>
</evidence>
<dbReference type="PRINTS" id="PR00184">
    <property type="entry name" value="NEISSPPORIN"/>
</dbReference>
<evidence type="ECO:0000313" key="13">
    <source>
        <dbReference type="Proteomes" id="UP000265619"/>
    </source>
</evidence>
<name>A0A9X8GRQ8_9BURK</name>
<evidence type="ECO:0000256" key="8">
    <source>
        <dbReference type="ARBA" id="ARBA00023114"/>
    </source>
</evidence>
<reference evidence="12 13" key="1">
    <citation type="submission" date="2018-09" db="EMBL/GenBank/DDBJ databases">
        <title>Acidovorax cavernicola nov. sp. isolated from Gruta de las Maravillas (Aracena, Spain).</title>
        <authorList>
            <person name="Jurado V."/>
            <person name="Gutierrez-Patricio S."/>
            <person name="Gonzalez-Pimentel J.L."/>
            <person name="Miller A.Z."/>
            <person name="Laiz L."/>
            <person name="Saiz-Jimenez C."/>
        </authorList>
    </citation>
    <scope>NUCLEOTIDE SEQUENCE [LARGE SCALE GENOMIC DNA]</scope>
    <source>
        <strain evidence="12 13">1011MAR4D40.2</strain>
    </source>
</reference>
<sequence>MLAVMSPAANAQSSLTVFGVMDVAVRRTNTDHVGHMLSMASGSYTSSRYGFRGREDLGGGLSASFWLESFLSADTGAVTPAGFQRRSTLSLAHTEWGELRMGRDFTPTHSNWSRFDPFNYVGIGSVQLFSLSATGSTPVTAAFGSNGNSIQRSSNAIQYLLPRNSWGLEGGITKSFGEGNVSASDQHSSIGARLGVNLGPVFVSAASYTTHDDKTISDFKDRALAASWNAGFVRLSGGVRRYEYLRATQSNYLLAAVVPLGAHEVKFSFNRAKMGGTAGTAGTAGTTAIHGDSADQLALGYVYRLSKRTVAYATAATMRDKGNARFVIPGARAGTAGARSQGFEFGMNHEF</sequence>
<dbReference type="Pfam" id="PF13609">
    <property type="entry name" value="Porin_4"/>
    <property type="match status" value="1"/>
</dbReference>
<feature type="domain" description="Porin" evidence="11">
    <location>
        <begin position="2"/>
        <end position="322"/>
    </location>
</feature>
<evidence type="ECO:0000256" key="2">
    <source>
        <dbReference type="ARBA" id="ARBA00011233"/>
    </source>
</evidence>
<dbReference type="GO" id="GO:0006811">
    <property type="term" value="P:monoatomic ion transport"/>
    <property type="evidence" value="ECO:0007669"/>
    <property type="project" value="UniProtKB-KW"/>
</dbReference>
<protein>
    <submittedName>
        <fullName evidence="12">Porin</fullName>
    </submittedName>
</protein>
<evidence type="ECO:0000313" key="12">
    <source>
        <dbReference type="EMBL" id="RIX71060.1"/>
    </source>
</evidence>
<dbReference type="GO" id="GO:0009279">
    <property type="term" value="C:cell outer membrane"/>
    <property type="evidence" value="ECO:0007669"/>
    <property type="project" value="UniProtKB-SubCell"/>
</dbReference>
<dbReference type="PANTHER" id="PTHR34501:SF9">
    <property type="entry name" value="MAJOR OUTER MEMBRANE PROTEIN P.IA"/>
    <property type="match status" value="1"/>
</dbReference>
<dbReference type="InterPro" id="IPR023614">
    <property type="entry name" value="Porin_dom_sf"/>
</dbReference>
<dbReference type="AlphaFoldDB" id="A0A9X8GRQ8"/>
<keyword evidence="4" id="KW-1134">Transmembrane beta strand</keyword>
<evidence type="ECO:0000256" key="4">
    <source>
        <dbReference type="ARBA" id="ARBA00022452"/>
    </source>
</evidence>
<keyword evidence="7" id="KW-0406">Ion transport</keyword>
<keyword evidence="3" id="KW-0813">Transport</keyword>
<dbReference type="Proteomes" id="UP000265619">
    <property type="component" value="Unassembled WGS sequence"/>
</dbReference>
<keyword evidence="10" id="KW-0998">Cell outer membrane</keyword>
<organism evidence="12 13">
    <name type="scientific">Acidovorax cavernicola</name>
    <dbReference type="NCBI Taxonomy" id="1675792"/>
    <lineage>
        <taxon>Bacteria</taxon>
        <taxon>Pseudomonadati</taxon>
        <taxon>Pseudomonadota</taxon>
        <taxon>Betaproteobacteria</taxon>
        <taxon>Burkholderiales</taxon>
        <taxon>Comamonadaceae</taxon>
        <taxon>Acidovorax</taxon>
    </lineage>
</organism>
<keyword evidence="9" id="KW-0472">Membrane</keyword>
<evidence type="ECO:0000256" key="9">
    <source>
        <dbReference type="ARBA" id="ARBA00023136"/>
    </source>
</evidence>
<dbReference type="GO" id="GO:0046930">
    <property type="term" value="C:pore complex"/>
    <property type="evidence" value="ECO:0007669"/>
    <property type="project" value="UniProtKB-KW"/>
</dbReference>
<evidence type="ECO:0000256" key="6">
    <source>
        <dbReference type="ARBA" id="ARBA00022729"/>
    </source>
</evidence>
<comment type="subcellular location">
    <subcellularLocation>
        <location evidence="1">Cell outer membrane</location>
        <topology evidence="1">Multi-pass membrane protein</topology>
    </subcellularLocation>
</comment>
<dbReference type="InterPro" id="IPR002299">
    <property type="entry name" value="Porin_Neis"/>
</dbReference>
<dbReference type="InterPro" id="IPR050298">
    <property type="entry name" value="Gram-neg_bact_OMP"/>
</dbReference>
<dbReference type="GO" id="GO:0015288">
    <property type="term" value="F:porin activity"/>
    <property type="evidence" value="ECO:0007669"/>
    <property type="project" value="UniProtKB-KW"/>
</dbReference>
<accession>A0A9X8GRQ8</accession>
<dbReference type="Gene3D" id="2.40.160.10">
    <property type="entry name" value="Porin"/>
    <property type="match status" value="1"/>
</dbReference>
<keyword evidence="8" id="KW-0626">Porin</keyword>
<evidence type="ECO:0000256" key="5">
    <source>
        <dbReference type="ARBA" id="ARBA00022692"/>
    </source>
</evidence>
<dbReference type="CDD" id="cd00342">
    <property type="entry name" value="gram_neg_porins"/>
    <property type="match status" value="1"/>
</dbReference>
<comment type="caution">
    <text evidence="12">The sequence shown here is derived from an EMBL/GenBank/DDBJ whole genome shotgun (WGS) entry which is preliminary data.</text>
</comment>
<gene>
    <name evidence="12" type="ORF">D3H34_32410</name>
</gene>
<keyword evidence="6" id="KW-0732">Signal</keyword>
<evidence type="ECO:0000256" key="3">
    <source>
        <dbReference type="ARBA" id="ARBA00022448"/>
    </source>
</evidence>
<dbReference type="SUPFAM" id="SSF56935">
    <property type="entry name" value="Porins"/>
    <property type="match status" value="1"/>
</dbReference>
<dbReference type="InterPro" id="IPR033900">
    <property type="entry name" value="Gram_neg_porin_domain"/>
</dbReference>
<dbReference type="PANTHER" id="PTHR34501">
    <property type="entry name" value="PROTEIN YDDL-RELATED"/>
    <property type="match status" value="1"/>
</dbReference>
<keyword evidence="13" id="KW-1185">Reference proteome</keyword>
<evidence type="ECO:0000256" key="1">
    <source>
        <dbReference type="ARBA" id="ARBA00004571"/>
    </source>
</evidence>
<dbReference type="EMBL" id="QXMN01000194">
    <property type="protein sequence ID" value="RIX71060.1"/>
    <property type="molecule type" value="Genomic_DNA"/>
</dbReference>
<evidence type="ECO:0000256" key="7">
    <source>
        <dbReference type="ARBA" id="ARBA00023065"/>
    </source>
</evidence>